<accession>A0ABU6YED6</accession>
<keyword evidence="3" id="KW-1185">Reference proteome</keyword>
<sequence length="185" mass="21330">MIADQELKNGIYEEENVMRRDALRNQLRVWYKKRAEYWRQQSRDRYINDVDKNTKYFHVKATIRQRKGIIEAIQHRGSWLKESKRIKIIARSVTGQVDVNHHNRTASYQPPPSPPQPPTKTTAPTTTSIPLTIVNSVDATKENMPPTPTTTLIRIRHRLSPTVAPPEESESFNKQHSKGNSSVHG</sequence>
<evidence type="ECO:0000256" key="1">
    <source>
        <dbReference type="SAM" id="MobiDB-lite"/>
    </source>
</evidence>
<dbReference type="EMBL" id="JASCZI010241907">
    <property type="protein sequence ID" value="MED6208245.1"/>
    <property type="molecule type" value="Genomic_DNA"/>
</dbReference>
<feature type="compositionally biased region" description="Low complexity" evidence="1">
    <location>
        <begin position="119"/>
        <end position="132"/>
    </location>
</feature>
<feature type="compositionally biased region" description="Polar residues" evidence="1">
    <location>
        <begin position="172"/>
        <end position="185"/>
    </location>
</feature>
<feature type="region of interest" description="Disordered" evidence="1">
    <location>
        <begin position="97"/>
        <end position="185"/>
    </location>
</feature>
<evidence type="ECO:0000313" key="2">
    <source>
        <dbReference type="EMBL" id="MED6208245.1"/>
    </source>
</evidence>
<reference evidence="2 3" key="1">
    <citation type="journal article" date="2023" name="Plants (Basel)">
        <title>Bridging the Gap: Combining Genomics and Transcriptomics Approaches to Understand Stylosanthes scabra, an Orphan Legume from the Brazilian Caatinga.</title>
        <authorList>
            <person name="Ferreira-Neto J.R.C."/>
            <person name="da Silva M.D."/>
            <person name="Binneck E."/>
            <person name="de Melo N.F."/>
            <person name="da Silva R.H."/>
            <person name="de Melo A.L.T.M."/>
            <person name="Pandolfi V."/>
            <person name="Bustamante F.O."/>
            <person name="Brasileiro-Vidal A.C."/>
            <person name="Benko-Iseppon A.M."/>
        </authorList>
    </citation>
    <scope>NUCLEOTIDE SEQUENCE [LARGE SCALE GENOMIC DNA]</scope>
    <source>
        <tissue evidence="2">Leaves</tissue>
    </source>
</reference>
<feature type="compositionally biased region" description="Pro residues" evidence="1">
    <location>
        <begin position="109"/>
        <end position="118"/>
    </location>
</feature>
<protein>
    <submittedName>
        <fullName evidence="2">Uncharacterized protein</fullName>
    </submittedName>
</protein>
<dbReference type="Proteomes" id="UP001341840">
    <property type="component" value="Unassembled WGS sequence"/>
</dbReference>
<name>A0ABU6YED6_9FABA</name>
<gene>
    <name evidence="2" type="ORF">PIB30_043293</name>
</gene>
<proteinExistence type="predicted"/>
<evidence type="ECO:0000313" key="3">
    <source>
        <dbReference type="Proteomes" id="UP001341840"/>
    </source>
</evidence>
<organism evidence="2 3">
    <name type="scientific">Stylosanthes scabra</name>
    <dbReference type="NCBI Taxonomy" id="79078"/>
    <lineage>
        <taxon>Eukaryota</taxon>
        <taxon>Viridiplantae</taxon>
        <taxon>Streptophyta</taxon>
        <taxon>Embryophyta</taxon>
        <taxon>Tracheophyta</taxon>
        <taxon>Spermatophyta</taxon>
        <taxon>Magnoliopsida</taxon>
        <taxon>eudicotyledons</taxon>
        <taxon>Gunneridae</taxon>
        <taxon>Pentapetalae</taxon>
        <taxon>rosids</taxon>
        <taxon>fabids</taxon>
        <taxon>Fabales</taxon>
        <taxon>Fabaceae</taxon>
        <taxon>Papilionoideae</taxon>
        <taxon>50 kb inversion clade</taxon>
        <taxon>dalbergioids sensu lato</taxon>
        <taxon>Dalbergieae</taxon>
        <taxon>Pterocarpus clade</taxon>
        <taxon>Stylosanthes</taxon>
    </lineage>
</organism>
<comment type="caution">
    <text evidence="2">The sequence shown here is derived from an EMBL/GenBank/DDBJ whole genome shotgun (WGS) entry which is preliminary data.</text>
</comment>